<evidence type="ECO:0000259" key="2">
    <source>
        <dbReference type="Pfam" id="PF00582"/>
    </source>
</evidence>
<dbReference type="PANTHER" id="PTHR46268">
    <property type="entry name" value="STRESS RESPONSE PROTEIN NHAX"/>
    <property type="match status" value="1"/>
</dbReference>
<keyword evidence="4" id="KW-1185">Reference proteome</keyword>
<comment type="caution">
    <text evidence="3">The sequence shown here is derived from an EMBL/GenBank/DDBJ whole genome shotgun (WGS) entry which is preliminary data.</text>
</comment>
<dbReference type="PRINTS" id="PR01438">
    <property type="entry name" value="UNVRSLSTRESS"/>
</dbReference>
<dbReference type="eggNOG" id="arCOG02053">
    <property type="taxonomic scope" value="Archaea"/>
</dbReference>
<dbReference type="STRING" id="1227499.C493_22031"/>
<evidence type="ECO:0000313" key="4">
    <source>
        <dbReference type="Proteomes" id="UP000011602"/>
    </source>
</evidence>
<evidence type="ECO:0000313" key="3">
    <source>
        <dbReference type="EMBL" id="ELY48558.1"/>
    </source>
</evidence>
<dbReference type="EMBL" id="AOHZ01000111">
    <property type="protein sequence ID" value="ELY48558.1"/>
    <property type="molecule type" value="Genomic_DNA"/>
</dbReference>
<comment type="similarity">
    <text evidence="1">Belongs to the universal stress protein A family.</text>
</comment>
<dbReference type="InterPro" id="IPR014729">
    <property type="entry name" value="Rossmann-like_a/b/a_fold"/>
</dbReference>
<dbReference type="RefSeq" id="WP_007261650.1">
    <property type="nucleotide sequence ID" value="NZ_AOHZ01000111.1"/>
</dbReference>
<protein>
    <submittedName>
        <fullName evidence="3">UspA domain-containing protein</fullName>
    </submittedName>
</protein>
<sequence length="149" mass="16421">MSPRILVPFDGSPLSRQALETALTEYPDGDIVALHVTDPFEPGYSVYDVPYDIESEPIHGSEEWHDRADELATELLEEAQSVAAEHDAELTLETAVGEPGREIVGYATDNDVDQIIMGSHSREEDARILLGSVTESVVFRAPMRVSLVR</sequence>
<gene>
    <name evidence="3" type="ORF">C493_22031</name>
</gene>
<dbReference type="InterPro" id="IPR006015">
    <property type="entry name" value="Universal_stress_UspA"/>
</dbReference>
<name>L9WJN8_9EURY</name>
<dbReference type="OrthoDB" id="105697at2157"/>
<dbReference type="AlphaFoldDB" id="L9WJN8"/>
<organism evidence="3 4">
    <name type="scientific">Natronolimnohabitans innermongolicus JCM 12255</name>
    <dbReference type="NCBI Taxonomy" id="1227499"/>
    <lineage>
        <taxon>Archaea</taxon>
        <taxon>Methanobacteriati</taxon>
        <taxon>Methanobacteriota</taxon>
        <taxon>Stenosarchaea group</taxon>
        <taxon>Halobacteria</taxon>
        <taxon>Halobacteriales</taxon>
        <taxon>Natrialbaceae</taxon>
        <taxon>Natronolimnohabitans</taxon>
    </lineage>
</organism>
<feature type="domain" description="UspA" evidence="2">
    <location>
        <begin position="1"/>
        <end position="149"/>
    </location>
</feature>
<evidence type="ECO:0000256" key="1">
    <source>
        <dbReference type="ARBA" id="ARBA00008791"/>
    </source>
</evidence>
<proteinExistence type="inferred from homology"/>
<dbReference type="SUPFAM" id="SSF52402">
    <property type="entry name" value="Adenine nucleotide alpha hydrolases-like"/>
    <property type="match status" value="1"/>
</dbReference>
<dbReference type="PANTHER" id="PTHR46268:SF24">
    <property type="entry name" value="UNIVERSAL STRESS PROTEIN"/>
    <property type="match status" value="1"/>
</dbReference>
<dbReference type="Gene3D" id="3.40.50.620">
    <property type="entry name" value="HUPs"/>
    <property type="match status" value="1"/>
</dbReference>
<reference evidence="3 4" key="1">
    <citation type="journal article" date="2014" name="PLoS Genet.">
        <title>Phylogenetically driven sequencing of extremely halophilic archaea reveals strategies for static and dynamic osmo-response.</title>
        <authorList>
            <person name="Becker E.A."/>
            <person name="Seitzer P.M."/>
            <person name="Tritt A."/>
            <person name="Larsen D."/>
            <person name="Krusor M."/>
            <person name="Yao A.I."/>
            <person name="Wu D."/>
            <person name="Madern D."/>
            <person name="Eisen J.A."/>
            <person name="Darling A.E."/>
            <person name="Facciotti M.T."/>
        </authorList>
    </citation>
    <scope>NUCLEOTIDE SEQUENCE [LARGE SCALE GENOMIC DNA]</scope>
    <source>
        <strain evidence="3 4">JCM 12255</strain>
    </source>
</reference>
<dbReference type="Proteomes" id="UP000011602">
    <property type="component" value="Unassembled WGS sequence"/>
</dbReference>
<dbReference type="InterPro" id="IPR006016">
    <property type="entry name" value="UspA"/>
</dbReference>
<dbReference type="CDD" id="cd00293">
    <property type="entry name" value="USP-like"/>
    <property type="match status" value="1"/>
</dbReference>
<accession>L9WJN8</accession>
<dbReference type="Pfam" id="PF00582">
    <property type="entry name" value="Usp"/>
    <property type="match status" value="1"/>
</dbReference>